<dbReference type="PANTHER" id="PTHR45580">
    <property type="entry name" value="PROTEIN CBG05369"/>
    <property type="match status" value="1"/>
</dbReference>
<name>A0A1I7XBB0_HETBA</name>
<dbReference type="Proteomes" id="UP000095283">
    <property type="component" value="Unplaced"/>
</dbReference>
<organism evidence="3 4">
    <name type="scientific">Heterorhabditis bacteriophora</name>
    <name type="common">Entomopathogenic nematode worm</name>
    <dbReference type="NCBI Taxonomy" id="37862"/>
    <lineage>
        <taxon>Eukaryota</taxon>
        <taxon>Metazoa</taxon>
        <taxon>Ecdysozoa</taxon>
        <taxon>Nematoda</taxon>
        <taxon>Chromadorea</taxon>
        <taxon>Rhabditida</taxon>
        <taxon>Rhabditina</taxon>
        <taxon>Rhabditomorpha</taxon>
        <taxon>Strongyloidea</taxon>
        <taxon>Heterorhabditidae</taxon>
        <taxon>Heterorhabditis</taxon>
    </lineage>
</organism>
<accession>A0A1I7XBB0</accession>
<dbReference type="InterPro" id="IPR002018">
    <property type="entry name" value="CarbesteraseB"/>
</dbReference>
<sequence>MPWKGIWNATTYGPACMSNSSTSTSIQKWVDEDCLHINLFAGADCLVSYYLFLLFFSISQLLFST</sequence>
<keyword evidence="3" id="KW-1185">Reference proteome</keyword>
<keyword evidence="1" id="KW-1133">Transmembrane helix</keyword>
<proteinExistence type="predicted"/>
<evidence type="ECO:0000259" key="2">
    <source>
        <dbReference type="Pfam" id="PF00135"/>
    </source>
</evidence>
<keyword evidence="1" id="KW-0812">Transmembrane</keyword>
<protein>
    <submittedName>
        <fullName evidence="4">COesterase domain-containing protein</fullName>
    </submittedName>
</protein>
<feature type="domain" description="Carboxylesterase type B" evidence="2">
    <location>
        <begin position="2"/>
        <end position="41"/>
    </location>
</feature>
<evidence type="ECO:0000313" key="4">
    <source>
        <dbReference type="WBParaSite" id="Hba_14971"/>
    </source>
</evidence>
<dbReference type="Pfam" id="PF00135">
    <property type="entry name" value="COesterase"/>
    <property type="match status" value="1"/>
</dbReference>
<dbReference type="InterPro" id="IPR029058">
    <property type="entry name" value="AB_hydrolase_fold"/>
</dbReference>
<evidence type="ECO:0000256" key="1">
    <source>
        <dbReference type="SAM" id="Phobius"/>
    </source>
</evidence>
<dbReference type="Gene3D" id="3.40.50.1820">
    <property type="entry name" value="alpha/beta hydrolase"/>
    <property type="match status" value="1"/>
</dbReference>
<keyword evidence="1" id="KW-0472">Membrane</keyword>
<dbReference type="SUPFAM" id="SSF53474">
    <property type="entry name" value="alpha/beta-Hydrolases"/>
    <property type="match status" value="1"/>
</dbReference>
<feature type="transmembrane region" description="Helical" evidence="1">
    <location>
        <begin position="46"/>
        <end position="63"/>
    </location>
</feature>
<reference evidence="4" key="1">
    <citation type="submission" date="2016-11" db="UniProtKB">
        <authorList>
            <consortium name="WormBaseParasite"/>
        </authorList>
    </citation>
    <scope>IDENTIFICATION</scope>
</reference>
<dbReference type="WBParaSite" id="Hba_14971">
    <property type="protein sequence ID" value="Hba_14971"/>
    <property type="gene ID" value="Hba_14971"/>
</dbReference>
<dbReference type="PANTHER" id="PTHR45580:SF6">
    <property type="entry name" value="CARBOXYLESTERASE TYPE B DOMAIN-CONTAINING PROTEIN"/>
    <property type="match status" value="1"/>
</dbReference>
<evidence type="ECO:0000313" key="3">
    <source>
        <dbReference type="Proteomes" id="UP000095283"/>
    </source>
</evidence>
<dbReference type="AlphaFoldDB" id="A0A1I7XBB0"/>